<name>A0AAW0XPD5_CHEQU</name>
<dbReference type="Gene3D" id="3.40.50.300">
    <property type="entry name" value="P-loop containing nucleotide triphosphate hydrolases"/>
    <property type="match status" value="1"/>
</dbReference>
<dbReference type="GO" id="GO:0008146">
    <property type="term" value="F:sulfotransferase activity"/>
    <property type="evidence" value="ECO:0007669"/>
    <property type="project" value="InterPro"/>
</dbReference>
<dbReference type="InterPro" id="IPR000863">
    <property type="entry name" value="Sulfotransferase_dom"/>
</dbReference>
<proteinExistence type="inferred from homology"/>
<evidence type="ECO:0000259" key="3">
    <source>
        <dbReference type="Pfam" id="PF00685"/>
    </source>
</evidence>
<evidence type="ECO:0000313" key="4">
    <source>
        <dbReference type="EMBL" id="KAK8746396.1"/>
    </source>
</evidence>
<accession>A0AAW0XPD5</accession>
<dbReference type="EMBL" id="JARKIK010000018">
    <property type="protein sequence ID" value="KAK8746396.1"/>
    <property type="molecule type" value="Genomic_DNA"/>
</dbReference>
<dbReference type="Pfam" id="PF00685">
    <property type="entry name" value="Sulfotransfer_1"/>
    <property type="match status" value="1"/>
</dbReference>
<evidence type="ECO:0000256" key="1">
    <source>
        <dbReference type="ARBA" id="ARBA00005771"/>
    </source>
</evidence>
<organism evidence="4 5">
    <name type="scientific">Cherax quadricarinatus</name>
    <name type="common">Australian red claw crayfish</name>
    <dbReference type="NCBI Taxonomy" id="27406"/>
    <lineage>
        <taxon>Eukaryota</taxon>
        <taxon>Metazoa</taxon>
        <taxon>Ecdysozoa</taxon>
        <taxon>Arthropoda</taxon>
        <taxon>Crustacea</taxon>
        <taxon>Multicrustacea</taxon>
        <taxon>Malacostraca</taxon>
        <taxon>Eumalacostraca</taxon>
        <taxon>Eucarida</taxon>
        <taxon>Decapoda</taxon>
        <taxon>Pleocyemata</taxon>
        <taxon>Astacidea</taxon>
        <taxon>Parastacoidea</taxon>
        <taxon>Parastacidae</taxon>
        <taxon>Cherax</taxon>
    </lineage>
</organism>
<gene>
    <name evidence="4" type="ORF">OTU49_017385</name>
</gene>
<reference evidence="4 5" key="1">
    <citation type="journal article" date="2024" name="BMC Genomics">
        <title>Genome assembly of redclaw crayfish (Cherax quadricarinatus) provides insights into its immune adaptation and hypoxia tolerance.</title>
        <authorList>
            <person name="Liu Z."/>
            <person name="Zheng J."/>
            <person name="Li H."/>
            <person name="Fang K."/>
            <person name="Wang S."/>
            <person name="He J."/>
            <person name="Zhou D."/>
            <person name="Weng S."/>
            <person name="Chi M."/>
            <person name="Gu Z."/>
            <person name="He J."/>
            <person name="Li F."/>
            <person name="Wang M."/>
        </authorList>
    </citation>
    <scope>NUCLEOTIDE SEQUENCE [LARGE SCALE GENOMIC DNA]</scope>
    <source>
        <strain evidence="4">ZL_2023a</strain>
    </source>
</reference>
<dbReference type="SUPFAM" id="SSF52540">
    <property type="entry name" value="P-loop containing nucleoside triphosphate hydrolases"/>
    <property type="match status" value="1"/>
</dbReference>
<protein>
    <recommendedName>
        <fullName evidence="3">Sulfotransferase domain-containing protein</fullName>
    </recommendedName>
</protein>
<evidence type="ECO:0000256" key="2">
    <source>
        <dbReference type="ARBA" id="ARBA00022679"/>
    </source>
</evidence>
<keyword evidence="5" id="KW-1185">Reference proteome</keyword>
<comment type="similarity">
    <text evidence="1">Belongs to the sulfotransferase 1 family.</text>
</comment>
<dbReference type="AlphaFoldDB" id="A0AAW0XPD5"/>
<dbReference type="InterPro" id="IPR027417">
    <property type="entry name" value="P-loop_NTPase"/>
</dbReference>
<dbReference type="Proteomes" id="UP001445076">
    <property type="component" value="Unassembled WGS sequence"/>
</dbReference>
<evidence type="ECO:0000313" key="5">
    <source>
        <dbReference type="Proteomes" id="UP001445076"/>
    </source>
</evidence>
<feature type="domain" description="Sulfotransferase" evidence="3">
    <location>
        <begin position="64"/>
        <end position="326"/>
    </location>
</feature>
<keyword evidence="2" id="KW-0808">Transferase</keyword>
<sequence>MDNKTTTDSGSVRMVPVSSTDMDRLQGISIHIPSFLKVGPERVIMGSVFTDWYSKYENFPVYQDDTWVVSYPKSGTTWTQELVWCLINDPKSPEAKLELKKRFPFFEFDSLISLDLDTTDIRKDDPMCPGNTWHIVQNLSAPRTIKSHLPKELLPKQIWQVKPKIVYVCRDPRDVCVSYYYHYIREHGYKNTFNHFVQLLLDDIMVYTPFWQHILNFWKMRHEDHILFLRYEDMKKDLAAVVRQVAAFLGRDVNEEQVSWLTHHCSFEEMSKNPAVNHETLRMAPTQEAKAIKFMRKGKVGDWRNHLTEEQQKAFKQWTLKYLQGTDFPYYQDYE</sequence>
<dbReference type="PANTHER" id="PTHR11783">
    <property type="entry name" value="SULFOTRANSFERASE SULT"/>
    <property type="match status" value="1"/>
</dbReference>
<comment type="caution">
    <text evidence="4">The sequence shown here is derived from an EMBL/GenBank/DDBJ whole genome shotgun (WGS) entry which is preliminary data.</text>
</comment>